<dbReference type="InterPro" id="IPR029787">
    <property type="entry name" value="Nucleotide_cyclase"/>
</dbReference>
<dbReference type="PROSITE" id="PS50887">
    <property type="entry name" value="GGDEF"/>
    <property type="match status" value="1"/>
</dbReference>
<sequence>MTDGISFNQALLEACPTGVLAVDQDIRIRWINPALESMLDLSANELVGKDQQTLPEGLHALFETTEILHLSVDGTDERWLRRDVREINDGAQSPLKLHFYQDISGQVTAQMEREALQKQVEELTITDPLTGLANQRATLQALAAQVTRSRRYNNPLTLAVVRISDPDDPSALLDSDRVIAVAQYLRDRLRWADTIGHYEEDLFMLVLPETSESDARNLLEQIQQECRDGSLTLLGDKTAPHIGIGVVTWERGNDPHLLIRHAMEALESSSGSR</sequence>
<evidence type="ECO:0000256" key="1">
    <source>
        <dbReference type="ARBA" id="ARBA00012528"/>
    </source>
</evidence>
<dbReference type="InterPro" id="IPR000014">
    <property type="entry name" value="PAS"/>
</dbReference>
<name>A0A370DER9_9GAMM</name>
<dbReference type="GO" id="GO:1902201">
    <property type="term" value="P:negative regulation of bacterial-type flagellum-dependent cell motility"/>
    <property type="evidence" value="ECO:0007669"/>
    <property type="project" value="TreeGrafter"/>
</dbReference>
<comment type="catalytic activity">
    <reaction evidence="2">
        <text>2 GTP = 3',3'-c-di-GMP + 2 diphosphate</text>
        <dbReference type="Rhea" id="RHEA:24898"/>
        <dbReference type="ChEBI" id="CHEBI:33019"/>
        <dbReference type="ChEBI" id="CHEBI:37565"/>
        <dbReference type="ChEBI" id="CHEBI:58805"/>
        <dbReference type="EC" id="2.7.7.65"/>
    </reaction>
</comment>
<dbReference type="Pfam" id="PF00990">
    <property type="entry name" value="GGDEF"/>
    <property type="match status" value="1"/>
</dbReference>
<dbReference type="InterPro" id="IPR050469">
    <property type="entry name" value="Diguanylate_Cyclase"/>
</dbReference>
<evidence type="ECO:0000313" key="6">
    <source>
        <dbReference type="Proteomes" id="UP000254771"/>
    </source>
</evidence>
<dbReference type="SMART" id="SM00091">
    <property type="entry name" value="PAS"/>
    <property type="match status" value="1"/>
</dbReference>
<dbReference type="GO" id="GO:0043709">
    <property type="term" value="P:cell adhesion involved in single-species biofilm formation"/>
    <property type="evidence" value="ECO:0007669"/>
    <property type="project" value="TreeGrafter"/>
</dbReference>
<dbReference type="Gene3D" id="3.30.70.270">
    <property type="match status" value="1"/>
</dbReference>
<accession>A0A370DER9</accession>
<evidence type="ECO:0000259" key="4">
    <source>
        <dbReference type="PROSITE" id="PS50887"/>
    </source>
</evidence>
<feature type="domain" description="GGDEF" evidence="4">
    <location>
        <begin position="154"/>
        <end position="273"/>
    </location>
</feature>
<dbReference type="AlphaFoldDB" id="A0A370DER9"/>
<proteinExistence type="predicted"/>
<dbReference type="GO" id="GO:0052621">
    <property type="term" value="F:diguanylate cyclase activity"/>
    <property type="evidence" value="ECO:0007669"/>
    <property type="project" value="UniProtKB-EC"/>
</dbReference>
<dbReference type="CDD" id="cd01949">
    <property type="entry name" value="GGDEF"/>
    <property type="match status" value="1"/>
</dbReference>
<comment type="caution">
    <text evidence="5">The sequence shown here is derived from an EMBL/GenBank/DDBJ whole genome shotgun (WGS) entry which is preliminary data.</text>
</comment>
<dbReference type="Pfam" id="PF13188">
    <property type="entry name" value="PAS_8"/>
    <property type="match status" value="1"/>
</dbReference>
<evidence type="ECO:0000259" key="3">
    <source>
        <dbReference type="PROSITE" id="PS50112"/>
    </source>
</evidence>
<dbReference type="CDD" id="cd00130">
    <property type="entry name" value="PAS"/>
    <property type="match status" value="1"/>
</dbReference>
<dbReference type="SUPFAM" id="SSF55785">
    <property type="entry name" value="PYP-like sensor domain (PAS domain)"/>
    <property type="match status" value="1"/>
</dbReference>
<dbReference type="InterPro" id="IPR035965">
    <property type="entry name" value="PAS-like_dom_sf"/>
</dbReference>
<dbReference type="InterPro" id="IPR000160">
    <property type="entry name" value="GGDEF_dom"/>
</dbReference>
<dbReference type="SMART" id="SM00267">
    <property type="entry name" value="GGDEF"/>
    <property type="match status" value="1"/>
</dbReference>
<dbReference type="Gene3D" id="3.30.450.20">
    <property type="entry name" value="PAS domain"/>
    <property type="match status" value="1"/>
</dbReference>
<dbReference type="NCBIfam" id="TIGR00254">
    <property type="entry name" value="GGDEF"/>
    <property type="match status" value="1"/>
</dbReference>
<dbReference type="InterPro" id="IPR043128">
    <property type="entry name" value="Rev_trsase/Diguanyl_cyclase"/>
</dbReference>
<organism evidence="5 6">
    <name type="scientific">endosymbiont of Escarpia spicata</name>
    <dbReference type="NCBI Taxonomy" id="2200908"/>
    <lineage>
        <taxon>Bacteria</taxon>
        <taxon>Pseudomonadati</taxon>
        <taxon>Pseudomonadota</taxon>
        <taxon>Gammaproteobacteria</taxon>
        <taxon>sulfur-oxidizing symbionts</taxon>
    </lineage>
</organism>
<feature type="domain" description="PAS" evidence="3">
    <location>
        <begin position="11"/>
        <end position="49"/>
    </location>
</feature>
<keyword evidence="6" id="KW-1185">Reference proteome</keyword>
<dbReference type="PANTHER" id="PTHR45138:SF9">
    <property type="entry name" value="DIGUANYLATE CYCLASE DGCM-RELATED"/>
    <property type="match status" value="1"/>
</dbReference>
<gene>
    <name evidence="5" type="ORF">DIZ78_15245</name>
</gene>
<reference evidence="5 6" key="1">
    <citation type="journal article" date="2018" name="ISME J.">
        <title>Endosymbiont genomes yield clues of tubeworm success.</title>
        <authorList>
            <person name="Li Y."/>
            <person name="Liles M.R."/>
            <person name="Halanych K.M."/>
        </authorList>
    </citation>
    <scope>NUCLEOTIDE SEQUENCE [LARGE SCALE GENOMIC DNA]</scope>
    <source>
        <strain evidence="5">A1462</strain>
    </source>
</reference>
<dbReference type="EMBL" id="QFXE01000020">
    <property type="protein sequence ID" value="RDH83402.1"/>
    <property type="molecule type" value="Genomic_DNA"/>
</dbReference>
<dbReference type="Proteomes" id="UP000254771">
    <property type="component" value="Unassembled WGS sequence"/>
</dbReference>
<evidence type="ECO:0000313" key="5">
    <source>
        <dbReference type="EMBL" id="RDH83402.1"/>
    </source>
</evidence>
<dbReference type="PROSITE" id="PS50112">
    <property type="entry name" value="PAS"/>
    <property type="match status" value="1"/>
</dbReference>
<dbReference type="EC" id="2.7.7.65" evidence="1"/>
<dbReference type="SUPFAM" id="SSF55073">
    <property type="entry name" value="Nucleotide cyclase"/>
    <property type="match status" value="1"/>
</dbReference>
<dbReference type="PANTHER" id="PTHR45138">
    <property type="entry name" value="REGULATORY COMPONENTS OF SENSORY TRANSDUCTION SYSTEM"/>
    <property type="match status" value="1"/>
</dbReference>
<evidence type="ECO:0000256" key="2">
    <source>
        <dbReference type="ARBA" id="ARBA00034247"/>
    </source>
</evidence>
<dbReference type="GO" id="GO:0005886">
    <property type="term" value="C:plasma membrane"/>
    <property type="evidence" value="ECO:0007669"/>
    <property type="project" value="TreeGrafter"/>
</dbReference>
<protein>
    <recommendedName>
        <fullName evidence="1">diguanylate cyclase</fullName>
        <ecNumber evidence="1">2.7.7.65</ecNumber>
    </recommendedName>
</protein>